<feature type="compositionally biased region" description="Polar residues" evidence="1">
    <location>
        <begin position="27"/>
        <end position="47"/>
    </location>
</feature>
<keyword evidence="3" id="KW-1185">Reference proteome</keyword>
<name>M2YZX9_PSEFD</name>
<dbReference type="EMBL" id="KB446558">
    <property type="protein sequence ID" value="EME83170.1"/>
    <property type="molecule type" value="Genomic_DNA"/>
</dbReference>
<sequence>MATKRKAAEDARAAIAEQAAQRKRAKSSATAKTSTGQGAVETGVTQDSVEKKIPDSSRDEVATANAAGLQHAEDEDRSKVSVGSGPGLVKAVRGGSSSKASQTQNTLSEAENISTPRGKTSGTQGKDRNASTSAKSAPVDKRSNKKPQIEQGIAKSPLDTSNKVAQSDSSEGEELQAVRKTRGKGTRASLKAQMTPESGNEGTKHAPSKAEKRVKARNEDKHVTKPGRKDKMRAVTVIWSGRPQRRIVYTSVSFRASNDTDAKTYRSTNLQAFCFKHSRRMEPPKRVDWTSPVESTASDGVFRPVKKTIQPVSPSTFRTITAPPRPKEMAKDEAWYAQELAAFEKVNQKPHDDAQEMQQEYHQQTRNADAAFVKAIV</sequence>
<proteinExistence type="predicted"/>
<feature type="compositionally biased region" description="Basic and acidic residues" evidence="1">
    <location>
        <begin position="48"/>
        <end position="61"/>
    </location>
</feature>
<feature type="compositionally biased region" description="Basic and acidic residues" evidence="1">
    <location>
        <begin position="1"/>
        <end position="12"/>
    </location>
</feature>
<dbReference type="RefSeq" id="XP_007926473.1">
    <property type="nucleotide sequence ID" value="XM_007928282.1"/>
</dbReference>
<protein>
    <submittedName>
        <fullName evidence="2">Uncharacterized protein</fullName>
    </submittedName>
</protein>
<organism evidence="2 3">
    <name type="scientific">Pseudocercospora fijiensis (strain CIRAD86)</name>
    <name type="common">Black leaf streak disease fungus</name>
    <name type="synonym">Mycosphaerella fijiensis</name>
    <dbReference type="NCBI Taxonomy" id="383855"/>
    <lineage>
        <taxon>Eukaryota</taxon>
        <taxon>Fungi</taxon>
        <taxon>Dikarya</taxon>
        <taxon>Ascomycota</taxon>
        <taxon>Pezizomycotina</taxon>
        <taxon>Dothideomycetes</taxon>
        <taxon>Dothideomycetidae</taxon>
        <taxon>Mycosphaerellales</taxon>
        <taxon>Mycosphaerellaceae</taxon>
        <taxon>Pseudocercospora</taxon>
    </lineage>
</organism>
<gene>
    <name evidence="2" type="ORF">MYCFIDRAFT_196527</name>
</gene>
<dbReference type="KEGG" id="pfj:MYCFIDRAFT_196527"/>
<reference evidence="2 3" key="1">
    <citation type="journal article" date="2012" name="PLoS Pathog.">
        <title>Diverse lifestyles and strategies of plant pathogenesis encoded in the genomes of eighteen Dothideomycetes fungi.</title>
        <authorList>
            <person name="Ohm R.A."/>
            <person name="Feau N."/>
            <person name="Henrissat B."/>
            <person name="Schoch C.L."/>
            <person name="Horwitz B.A."/>
            <person name="Barry K.W."/>
            <person name="Condon B.J."/>
            <person name="Copeland A.C."/>
            <person name="Dhillon B."/>
            <person name="Glaser F."/>
            <person name="Hesse C.N."/>
            <person name="Kosti I."/>
            <person name="LaButti K."/>
            <person name="Lindquist E.A."/>
            <person name="Lucas S."/>
            <person name="Salamov A.A."/>
            <person name="Bradshaw R.E."/>
            <person name="Ciuffetti L."/>
            <person name="Hamelin R.C."/>
            <person name="Kema G.H.J."/>
            <person name="Lawrence C."/>
            <person name="Scott J.A."/>
            <person name="Spatafora J.W."/>
            <person name="Turgeon B.G."/>
            <person name="de Wit P.J.G.M."/>
            <person name="Zhong S."/>
            <person name="Goodwin S.B."/>
            <person name="Grigoriev I.V."/>
        </authorList>
    </citation>
    <scope>NUCLEOTIDE SEQUENCE [LARGE SCALE GENOMIC DNA]</scope>
    <source>
        <strain evidence="2 3">CIRAD86</strain>
    </source>
</reference>
<evidence type="ECO:0000313" key="3">
    <source>
        <dbReference type="Proteomes" id="UP000016932"/>
    </source>
</evidence>
<dbReference type="OrthoDB" id="10512132at2759"/>
<feature type="region of interest" description="Disordered" evidence="1">
    <location>
        <begin position="1"/>
        <end position="225"/>
    </location>
</feature>
<accession>M2YZX9</accession>
<dbReference type="AlphaFoldDB" id="M2YZX9"/>
<dbReference type="Proteomes" id="UP000016932">
    <property type="component" value="Unassembled WGS sequence"/>
</dbReference>
<dbReference type="GeneID" id="19335589"/>
<evidence type="ECO:0000256" key="1">
    <source>
        <dbReference type="SAM" id="MobiDB-lite"/>
    </source>
</evidence>
<feature type="compositionally biased region" description="Polar residues" evidence="1">
    <location>
        <begin position="95"/>
        <end position="135"/>
    </location>
</feature>
<feature type="compositionally biased region" description="Basic and acidic residues" evidence="1">
    <location>
        <begin position="202"/>
        <end position="225"/>
    </location>
</feature>
<evidence type="ECO:0000313" key="2">
    <source>
        <dbReference type="EMBL" id="EME83170.1"/>
    </source>
</evidence>
<dbReference type="HOGENOM" id="CLU_733886_0_0_1"/>
<feature type="compositionally biased region" description="Polar residues" evidence="1">
    <location>
        <begin position="158"/>
        <end position="169"/>
    </location>
</feature>
<dbReference type="VEuPathDB" id="FungiDB:MYCFIDRAFT_196527"/>